<organism evidence="16 17">
    <name type="scientific">Georgenia soli</name>
    <dbReference type="NCBI Taxonomy" id="638953"/>
    <lineage>
        <taxon>Bacteria</taxon>
        <taxon>Bacillati</taxon>
        <taxon>Actinomycetota</taxon>
        <taxon>Actinomycetes</taxon>
        <taxon>Micrococcales</taxon>
        <taxon>Bogoriellaceae</taxon>
        <taxon>Georgenia</taxon>
    </lineage>
</organism>
<evidence type="ECO:0000256" key="9">
    <source>
        <dbReference type="ARBA" id="ARBA00031529"/>
    </source>
</evidence>
<name>A0A2A9EIT7_9MICO</name>
<evidence type="ECO:0000256" key="4">
    <source>
        <dbReference type="ARBA" id="ARBA00020963"/>
    </source>
</evidence>
<evidence type="ECO:0000256" key="7">
    <source>
        <dbReference type="ARBA" id="ARBA00022741"/>
    </source>
</evidence>
<keyword evidence="5 14" id="KW-0169">Cobalamin biosynthesis</keyword>
<keyword evidence="7 14" id="KW-0547">Nucleotide-binding</keyword>
<dbReference type="EMBL" id="PDJI01000004">
    <property type="protein sequence ID" value="PFG38160.1"/>
    <property type="molecule type" value="Genomic_DNA"/>
</dbReference>
<keyword evidence="8 14" id="KW-0067">ATP-binding</keyword>
<comment type="caution">
    <text evidence="16">The sequence shown here is derived from an EMBL/GenBank/DDBJ whole genome shotgun (WGS) entry which is preliminary data.</text>
</comment>
<evidence type="ECO:0000313" key="17">
    <source>
        <dbReference type="Proteomes" id="UP000222106"/>
    </source>
</evidence>
<evidence type="ECO:0000256" key="6">
    <source>
        <dbReference type="ARBA" id="ARBA00022679"/>
    </source>
</evidence>
<dbReference type="GO" id="GO:0005524">
    <property type="term" value="F:ATP binding"/>
    <property type="evidence" value="ECO:0007669"/>
    <property type="project" value="UniProtKB-UniRule"/>
</dbReference>
<dbReference type="SUPFAM" id="SSF89028">
    <property type="entry name" value="Cobalamin adenosyltransferase-like"/>
    <property type="match status" value="1"/>
</dbReference>
<evidence type="ECO:0000256" key="1">
    <source>
        <dbReference type="ARBA" id="ARBA00005121"/>
    </source>
</evidence>
<dbReference type="UniPathway" id="UPA00148">
    <property type="reaction ID" value="UER00233"/>
</dbReference>
<evidence type="ECO:0000256" key="10">
    <source>
        <dbReference type="ARBA" id="ARBA00033334"/>
    </source>
</evidence>
<dbReference type="AlphaFoldDB" id="A0A2A9EIT7"/>
<dbReference type="InterPro" id="IPR029499">
    <property type="entry name" value="PduO-typ"/>
</dbReference>
<dbReference type="NCBIfam" id="TIGR00636">
    <property type="entry name" value="PduO_Nterm"/>
    <property type="match status" value="1"/>
</dbReference>
<comment type="catalytic activity">
    <reaction evidence="12 14">
        <text>2 cob(II)yrinate a,c diamide + reduced [electron-transfer flavoprotein] + 2 ATP = 2 adenosylcob(III)yrinate a,c-diamide + 2 triphosphate + oxidized [electron-transfer flavoprotein] + 3 H(+)</text>
        <dbReference type="Rhea" id="RHEA:11528"/>
        <dbReference type="Rhea" id="RHEA-COMP:10685"/>
        <dbReference type="Rhea" id="RHEA-COMP:10686"/>
        <dbReference type="ChEBI" id="CHEBI:15378"/>
        <dbReference type="ChEBI" id="CHEBI:18036"/>
        <dbReference type="ChEBI" id="CHEBI:30616"/>
        <dbReference type="ChEBI" id="CHEBI:57692"/>
        <dbReference type="ChEBI" id="CHEBI:58307"/>
        <dbReference type="ChEBI" id="CHEBI:58503"/>
        <dbReference type="ChEBI" id="CHEBI:58537"/>
        <dbReference type="EC" id="2.5.1.17"/>
    </reaction>
</comment>
<dbReference type="InterPro" id="IPR016030">
    <property type="entry name" value="CblAdoTrfase-like"/>
</dbReference>
<dbReference type="Proteomes" id="UP000222106">
    <property type="component" value="Unassembled WGS sequence"/>
</dbReference>
<evidence type="ECO:0000256" key="12">
    <source>
        <dbReference type="ARBA" id="ARBA00048555"/>
    </source>
</evidence>
<comment type="catalytic activity">
    <reaction evidence="13 14">
        <text>2 cob(II)alamin + reduced [electron-transfer flavoprotein] + 2 ATP = 2 adenosylcob(III)alamin + 2 triphosphate + oxidized [electron-transfer flavoprotein] + 3 H(+)</text>
        <dbReference type="Rhea" id="RHEA:28671"/>
        <dbReference type="Rhea" id="RHEA-COMP:10685"/>
        <dbReference type="Rhea" id="RHEA-COMP:10686"/>
        <dbReference type="ChEBI" id="CHEBI:15378"/>
        <dbReference type="ChEBI" id="CHEBI:16304"/>
        <dbReference type="ChEBI" id="CHEBI:18036"/>
        <dbReference type="ChEBI" id="CHEBI:18408"/>
        <dbReference type="ChEBI" id="CHEBI:30616"/>
        <dbReference type="ChEBI" id="CHEBI:57692"/>
        <dbReference type="ChEBI" id="CHEBI:58307"/>
        <dbReference type="EC" id="2.5.1.17"/>
    </reaction>
</comment>
<comment type="pathway">
    <text evidence="1 14">Cofactor biosynthesis; adenosylcobalamin biosynthesis; adenosylcobalamin from cob(II)yrinate a,c-diamide: step 2/7.</text>
</comment>
<keyword evidence="17" id="KW-1185">Reference proteome</keyword>
<dbReference type="PANTHER" id="PTHR12213:SF0">
    <property type="entry name" value="CORRINOID ADENOSYLTRANSFERASE MMAB"/>
    <property type="match status" value="1"/>
</dbReference>
<evidence type="ECO:0000256" key="2">
    <source>
        <dbReference type="ARBA" id="ARBA00007487"/>
    </source>
</evidence>
<evidence type="ECO:0000259" key="15">
    <source>
        <dbReference type="Pfam" id="PF01923"/>
    </source>
</evidence>
<sequence length="206" mass="21552">MTDDGDPGPTAHIGDTGRIFLGTHGEVSKTDLRVAAYTETDAANAAIGVATAAASLSRDVATMLLSVQNDLLDLVTDLGVSTYGTPVEVTIVPAYVERLDRAIEHFSEQAGDLGGMVLPGGTLGAALLYQARAAVRRAELAVWRAVEAYPDVVNREVGRYLNRLSTLLFVVARGVNFELGDVQWVPGSSTQAVAPAPDEEDGATAG</sequence>
<keyword evidence="6 14" id="KW-0808">Transferase</keyword>
<evidence type="ECO:0000256" key="11">
    <source>
        <dbReference type="ARBA" id="ARBA00033354"/>
    </source>
</evidence>
<dbReference type="PANTHER" id="PTHR12213">
    <property type="entry name" value="CORRINOID ADENOSYLTRANSFERASE"/>
    <property type="match status" value="1"/>
</dbReference>
<dbReference type="RefSeq" id="WP_170037080.1">
    <property type="nucleotide sequence ID" value="NZ_PDJI01000004.1"/>
</dbReference>
<accession>A0A2A9EIT7</accession>
<dbReference type="GO" id="GO:0008817">
    <property type="term" value="F:corrinoid adenosyltransferase activity"/>
    <property type="evidence" value="ECO:0007669"/>
    <property type="project" value="UniProtKB-UniRule"/>
</dbReference>
<dbReference type="InterPro" id="IPR036451">
    <property type="entry name" value="CblAdoTrfase-like_sf"/>
</dbReference>
<evidence type="ECO:0000256" key="14">
    <source>
        <dbReference type="RuleBase" id="RU366026"/>
    </source>
</evidence>
<protein>
    <recommendedName>
        <fullName evidence="4 14">Corrinoid adenosyltransferase</fullName>
        <ecNumber evidence="3 14">2.5.1.17</ecNumber>
    </recommendedName>
    <alternativeName>
        <fullName evidence="9 14">Cob(II)alamin adenosyltransferase</fullName>
    </alternativeName>
    <alternativeName>
        <fullName evidence="11 14">Cob(II)yrinic acid a,c-diamide adenosyltransferase</fullName>
    </alternativeName>
    <alternativeName>
        <fullName evidence="10 14">Cobinamide/cobalamin adenosyltransferase</fullName>
    </alternativeName>
</protein>
<evidence type="ECO:0000256" key="5">
    <source>
        <dbReference type="ARBA" id="ARBA00022573"/>
    </source>
</evidence>
<dbReference type="EC" id="2.5.1.17" evidence="3 14"/>
<comment type="similarity">
    <text evidence="2 14">Belongs to the Cob(I)alamin adenosyltransferase family.</text>
</comment>
<dbReference type="Gene3D" id="1.20.1200.10">
    <property type="entry name" value="Cobalamin adenosyltransferase-like"/>
    <property type="match status" value="1"/>
</dbReference>
<evidence type="ECO:0000256" key="13">
    <source>
        <dbReference type="ARBA" id="ARBA00048692"/>
    </source>
</evidence>
<evidence type="ECO:0000256" key="8">
    <source>
        <dbReference type="ARBA" id="ARBA00022840"/>
    </source>
</evidence>
<proteinExistence type="inferred from homology"/>
<dbReference type="Pfam" id="PF01923">
    <property type="entry name" value="Cob_adeno_trans"/>
    <property type="match status" value="1"/>
</dbReference>
<gene>
    <name evidence="16" type="ORF">ATJ97_0631</name>
</gene>
<dbReference type="GO" id="GO:0009236">
    <property type="term" value="P:cobalamin biosynthetic process"/>
    <property type="evidence" value="ECO:0007669"/>
    <property type="project" value="UniProtKB-UniRule"/>
</dbReference>
<evidence type="ECO:0000256" key="3">
    <source>
        <dbReference type="ARBA" id="ARBA00012454"/>
    </source>
</evidence>
<reference evidence="16 17" key="1">
    <citation type="submission" date="2017-10" db="EMBL/GenBank/DDBJ databases">
        <title>Sequencing the genomes of 1000 actinobacteria strains.</title>
        <authorList>
            <person name="Klenk H.-P."/>
        </authorList>
    </citation>
    <scope>NUCLEOTIDE SEQUENCE [LARGE SCALE GENOMIC DNA]</scope>
    <source>
        <strain evidence="16 17">DSM 21838</strain>
    </source>
</reference>
<feature type="domain" description="Cobalamin adenosyltransferase-like" evidence="15">
    <location>
        <begin position="14"/>
        <end position="173"/>
    </location>
</feature>
<evidence type="ECO:0000313" key="16">
    <source>
        <dbReference type="EMBL" id="PFG38160.1"/>
    </source>
</evidence>